<evidence type="ECO:0000313" key="1">
    <source>
        <dbReference type="EMBL" id="KAJ2979520.1"/>
    </source>
</evidence>
<comment type="caution">
    <text evidence="1">The sequence shown here is derived from an EMBL/GenBank/DDBJ whole genome shotgun (WGS) entry which is preliminary data.</text>
</comment>
<evidence type="ECO:0000313" key="2">
    <source>
        <dbReference type="Proteomes" id="UP001143910"/>
    </source>
</evidence>
<reference evidence="1" key="1">
    <citation type="submission" date="2022-08" db="EMBL/GenBank/DDBJ databases">
        <title>Genome Sequence of Lecanicillium fungicola.</title>
        <authorList>
            <person name="Buettner E."/>
        </authorList>
    </citation>
    <scope>NUCLEOTIDE SEQUENCE</scope>
    <source>
        <strain evidence="1">Babe33</strain>
    </source>
</reference>
<dbReference type="Proteomes" id="UP001143910">
    <property type="component" value="Unassembled WGS sequence"/>
</dbReference>
<proteinExistence type="predicted"/>
<protein>
    <submittedName>
        <fullName evidence="1">Uncharacterized protein</fullName>
    </submittedName>
</protein>
<accession>A0ACC1NJM4</accession>
<keyword evidence="2" id="KW-1185">Reference proteome</keyword>
<dbReference type="EMBL" id="JANJQO010000276">
    <property type="protein sequence ID" value="KAJ2979520.1"/>
    <property type="molecule type" value="Genomic_DNA"/>
</dbReference>
<name>A0ACC1NJM4_9HYPO</name>
<sequence length="111" mass="12010">MSNIAEAGQQLKQLHEETAFFLEMNLALANGGGANTAEVLRVATQIAPGDEESIHDAFYAMAESIHQLADSIDPAVDPAGARENYFHASSYYRAAANYLIGNQEDPRLISL</sequence>
<gene>
    <name evidence="1" type="ORF">NQ176_g3203</name>
</gene>
<organism evidence="1 2">
    <name type="scientific">Zarea fungicola</name>
    <dbReference type="NCBI Taxonomy" id="93591"/>
    <lineage>
        <taxon>Eukaryota</taxon>
        <taxon>Fungi</taxon>
        <taxon>Dikarya</taxon>
        <taxon>Ascomycota</taxon>
        <taxon>Pezizomycotina</taxon>
        <taxon>Sordariomycetes</taxon>
        <taxon>Hypocreomycetidae</taxon>
        <taxon>Hypocreales</taxon>
        <taxon>Cordycipitaceae</taxon>
        <taxon>Zarea</taxon>
    </lineage>
</organism>